<keyword evidence="1" id="KW-0175">Coiled coil</keyword>
<keyword evidence="5" id="KW-1185">Reference proteome</keyword>
<evidence type="ECO:0000313" key="4">
    <source>
        <dbReference type="EMBL" id="KYN08573.1"/>
    </source>
</evidence>
<name>A0A151IQT2_9HYME</name>
<dbReference type="GO" id="GO:0006303">
    <property type="term" value="P:double-strand break repair via nonhomologous end joining"/>
    <property type="evidence" value="ECO:0007669"/>
    <property type="project" value="TreeGrafter"/>
</dbReference>
<dbReference type="Pfam" id="PF21924">
    <property type="entry name" value="XRCC4_CC"/>
    <property type="match status" value="1"/>
</dbReference>
<dbReference type="PANTHER" id="PTHR28559:SF1">
    <property type="entry name" value="DNA REPAIR PROTEIN XRCC4"/>
    <property type="match status" value="1"/>
</dbReference>
<dbReference type="Gene3D" id="1.20.5.370">
    <property type="match status" value="1"/>
</dbReference>
<organism evidence="4 5">
    <name type="scientific">Cyphomyrmex costatus</name>
    <dbReference type="NCBI Taxonomy" id="456900"/>
    <lineage>
        <taxon>Eukaryota</taxon>
        <taxon>Metazoa</taxon>
        <taxon>Ecdysozoa</taxon>
        <taxon>Arthropoda</taxon>
        <taxon>Hexapoda</taxon>
        <taxon>Insecta</taxon>
        <taxon>Pterygota</taxon>
        <taxon>Neoptera</taxon>
        <taxon>Endopterygota</taxon>
        <taxon>Hymenoptera</taxon>
        <taxon>Apocrita</taxon>
        <taxon>Aculeata</taxon>
        <taxon>Formicoidea</taxon>
        <taxon>Formicidae</taxon>
        <taxon>Myrmicinae</taxon>
        <taxon>Cyphomyrmex</taxon>
    </lineage>
</organism>
<dbReference type="GO" id="GO:0006310">
    <property type="term" value="P:DNA recombination"/>
    <property type="evidence" value="ECO:0007669"/>
    <property type="project" value="InterPro"/>
</dbReference>
<dbReference type="PANTHER" id="PTHR28559">
    <property type="entry name" value="DNA REPAIR PROTEIN XRCC4"/>
    <property type="match status" value="1"/>
</dbReference>
<protein>
    <submittedName>
        <fullName evidence="4">DNA repair protein XRCC4</fullName>
    </submittedName>
</protein>
<dbReference type="EMBL" id="KQ976755">
    <property type="protein sequence ID" value="KYN08573.1"/>
    <property type="molecule type" value="Genomic_DNA"/>
</dbReference>
<reference evidence="4 5" key="1">
    <citation type="submission" date="2016-03" db="EMBL/GenBank/DDBJ databases">
        <title>Cyphomyrmex costatus WGS genome.</title>
        <authorList>
            <person name="Nygaard S."/>
            <person name="Hu H."/>
            <person name="Boomsma J."/>
            <person name="Zhang G."/>
        </authorList>
    </citation>
    <scope>NUCLEOTIDE SEQUENCE [LARGE SCALE GENOMIC DNA]</scope>
    <source>
        <strain evidence="4">MS0001</strain>
        <tissue evidence="4">Whole body</tissue>
    </source>
</reference>
<sequence length="308" mass="35926">MSNVSVSQLVNQVDKSNFTLYTEWEDTSFKIMVLRPSTLPLSGEMHIENAHYFLNHLDESFETYLENTKQAFSGKDTDIQFFLQDESYGTTFTWKQQNVLTRGEIIMHSLSNILILSDTLKQSLELYQEYQERALTLKNENEHLKKTNTQLIVDTEEMTNKKSTMEKDLYKKFLLLLNTKKKKIRELQEALNNTKRITTKSAYDETTDDESDDSNVKSKKVYDTKLSKLRKHKLDYDNDQEIISKNSKKDFKKRINFSSSESTSPEPSTSKGNLMLQNVDMYDTVKSKQVLNSSEEERNSSEEDIFSQ</sequence>
<feature type="region of interest" description="Disordered" evidence="2">
    <location>
        <begin position="254"/>
        <end position="308"/>
    </location>
</feature>
<dbReference type="OrthoDB" id="8064436at2759"/>
<gene>
    <name evidence="4" type="ORF">ALC62_00429</name>
</gene>
<proteinExistence type="predicted"/>
<dbReference type="InterPro" id="IPR014751">
    <property type="entry name" value="XRCC4-like_C"/>
</dbReference>
<feature type="domain" description="XRCC4 coiled-coil" evidence="3">
    <location>
        <begin position="118"/>
        <end position="187"/>
    </location>
</feature>
<dbReference type="Proteomes" id="UP000078542">
    <property type="component" value="Unassembled WGS sequence"/>
</dbReference>
<evidence type="ECO:0000256" key="2">
    <source>
        <dbReference type="SAM" id="MobiDB-lite"/>
    </source>
</evidence>
<dbReference type="GO" id="GO:0010165">
    <property type="term" value="P:response to X-ray"/>
    <property type="evidence" value="ECO:0007669"/>
    <property type="project" value="TreeGrafter"/>
</dbReference>
<evidence type="ECO:0000259" key="3">
    <source>
        <dbReference type="Pfam" id="PF21924"/>
    </source>
</evidence>
<dbReference type="GO" id="GO:0005958">
    <property type="term" value="C:DNA-dependent protein kinase-DNA ligase 4 complex"/>
    <property type="evidence" value="ECO:0007669"/>
    <property type="project" value="TreeGrafter"/>
</dbReference>
<dbReference type="InterPro" id="IPR053962">
    <property type="entry name" value="XRCC4_CC"/>
</dbReference>
<feature type="compositionally biased region" description="Low complexity" evidence="2">
    <location>
        <begin position="258"/>
        <end position="270"/>
    </location>
</feature>
<dbReference type="GO" id="GO:0003677">
    <property type="term" value="F:DNA binding"/>
    <property type="evidence" value="ECO:0007669"/>
    <property type="project" value="InterPro"/>
</dbReference>
<dbReference type="InterPro" id="IPR010585">
    <property type="entry name" value="DNA_repair_prot_XRCC4"/>
</dbReference>
<dbReference type="GO" id="GO:0032807">
    <property type="term" value="C:DNA ligase IV complex"/>
    <property type="evidence" value="ECO:0007669"/>
    <property type="project" value="TreeGrafter"/>
</dbReference>
<accession>A0A151IQT2</accession>
<feature type="coiled-coil region" evidence="1">
    <location>
        <begin position="120"/>
        <end position="147"/>
    </location>
</feature>
<evidence type="ECO:0000313" key="5">
    <source>
        <dbReference type="Proteomes" id="UP000078542"/>
    </source>
</evidence>
<dbReference type="STRING" id="456900.A0A151IQT2"/>
<dbReference type="KEGG" id="ccoa:108772650"/>
<dbReference type="AlphaFoldDB" id="A0A151IQT2"/>
<dbReference type="SUPFAM" id="SSF58022">
    <property type="entry name" value="XRCC4, C-terminal oligomerization domain"/>
    <property type="match status" value="1"/>
</dbReference>
<evidence type="ECO:0000256" key="1">
    <source>
        <dbReference type="SAM" id="Coils"/>
    </source>
</evidence>